<dbReference type="OrthoDB" id="5123238at2"/>
<dbReference type="RefSeq" id="WP_143091709.1">
    <property type="nucleotide sequence ID" value="NZ_FOFV01000011.1"/>
</dbReference>
<keyword evidence="3" id="KW-1185">Reference proteome</keyword>
<reference evidence="3" key="1">
    <citation type="submission" date="2016-10" db="EMBL/GenBank/DDBJ databases">
        <authorList>
            <person name="Varghese N."/>
            <person name="Submissions S."/>
        </authorList>
    </citation>
    <scope>NUCLEOTIDE SEQUENCE [LARGE SCALE GENOMIC DNA]</scope>
    <source>
        <strain evidence="3">DSM 44437</strain>
    </source>
</reference>
<dbReference type="EMBL" id="FOFV01000011">
    <property type="protein sequence ID" value="SER72613.1"/>
    <property type="molecule type" value="Genomic_DNA"/>
</dbReference>
<feature type="chain" id="PRO_5011531628" description="Peptidase inhibitor family I36" evidence="1">
    <location>
        <begin position="31"/>
        <end position="146"/>
    </location>
</feature>
<sequence>MKTMFSRKVAAVLAVSAAISGLLPAGAASAAQQCDFSFSTGKFGCTGANSVRKSSDVIGARIYTGTDYTGDMLTIWVPQPCPKNDRVDHFLALNSSSWRNRVNSAQAFSTCWIWLYREDGNRDGPFQANHPDLTFAGYRTSRIGLS</sequence>
<organism evidence="2 3">
    <name type="scientific">Lentzea albida</name>
    <dbReference type="NCBI Taxonomy" id="65499"/>
    <lineage>
        <taxon>Bacteria</taxon>
        <taxon>Bacillati</taxon>
        <taxon>Actinomycetota</taxon>
        <taxon>Actinomycetes</taxon>
        <taxon>Pseudonocardiales</taxon>
        <taxon>Pseudonocardiaceae</taxon>
        <taxon>Lentzea</taxon>
    </lineage>
</organism>
<keyword evidence="1" id="KW-0732">Signal</keyword>
<accession>A0A1H9RKP2</accession>
<dbReference type="Proteomes" id="UP000199503">
    <property type="component" value="Unassembled WGS sequence"/>
</dbReference>
<proteinExistence type="predicted"/>
<evidence type="ECO:0000313" key="2">
    <source>
        <dbReference type="EMBL" id="SER72613.1"/>
    </source>
</evidence>
<gene>
    <name evidence="2" type="ORF">SAMN04488000_111136</name>
</gene>
<evidence type="ECO:0000313" key="3">
    <source>
        <dbReference type="Proteomes" id="UP000199503"/>
    </source>
</evidence>
<dbReference type="AlphaFoldDB" id="A0A1H9RKP2"/>
<dbReference type="STRING" id="65499.SAMN04488000_111136"/>
<feature type="signal peptide" evidence="1">
    <location>
        <begin position="1"/>
        <end position="30"/>
    </location>
</feature>
<protein>
    <recommendedName>
        <fullName evidence="4">Peptidase inhibitor family I36</fullName>
    </recommendedName>
</protein>
<evidence type="ECO:0008006" key="4">
    <source>
        <dbReference type="Google" id="ProtNLM"/>
    </source>
</evidence>
<evidence type="ECO:0000256" key="1">
    <source>
        <dbReference type="SAM" id="SignalP"/>
    </source>
</evidence>
<name>A0A1H9RKP2_9PSEU</name>